<name>A0A2K6SQK6_SAIBB</name>
<dbReference type="Pfam" id="PF13853">
    <property type="entry name" value="7tm_4"/>
    <property type="match status" value="1"/>
</dbReference>
<reference evidence="10" key="1">
    <citation type="submission" date="2025-08" db="UniProtKB">
        <authorList>
            <consortium name="Ensembl"/>
        </authorList>
    </citation>
    <scope>IDENTIFICATION</scope>
</reference>
<dbReference type="OMA" id="LAGNTDM"/>
<keyword evidence="2" id="KW-0716">Sensory transduction</keyword>
<evidence type="ECO:0000256" key="5">
    <source>
        <dbReference type="ARBA" id="ARBA00023040"/>
    </source>
</evidence>
<dbReference type="InterPro" id="IPR000725">
    <property type="entry name" value="Olfact_rcpt"/>
</dbReference>
<evidence type="ECO:0000256" key="8">
    <source>
        <dbReference type="ARBA" id="ARBA00023224"/>
    </source>
</evidence>
<dbReference type="Proteomes" id="UP000233220">
    <property type="component" value="Unplaced"/>
</dbReference>
<keyword evidence="4 9" id="KW-1133">Transmembrane helix</keyword>
<evidence type="ECO:0000256" key="3">
    <source>
        <dbReference type="ARBA" id="ARBA00022692"/>
    </source>
</evidence>
<dbReference type="Gene3D" id="1.20.1070.10">
    <property type="entry name" value="Rhodopsin 7-helix transmembrane proteins"/>
    <property type="match status" value="1"/>
</dbReference>
<accession>A0A2K6SQK6</accession>
<keyword evidence="3 9" id="KW-0812">Transmembrane</keyword>
<keyword evidence="8" id="KW-0807">Transducer</keyword>
<dbReference type="GO" id="GO:0016020">
    <property type="term" value="C:membrane"/>
    <property type="evidence" value="ECO:0007669"/>
    <property type="project" value="UniProtKB-SubCell"/>
</dbReference>
<dbReference type="SUPFAM" id="SSF81321">
    <property type="entry name" value="Family A G protein-coupled receptor-like"/>
    <property type="match status" value="1"/>
</dbReference>
<protein>
    <recommendedName>
        <fullName evidence="12">G-protein coupled receptors family 1 profile domain-containing protein</fullName>
    </recommendedName>
</protein>
<keyword evidence="11" id="KW-1185">Reference proteome</keyword>
<sequence length="264" mass="29212">ELENQTKITEFFLQGLSEKPEHQTLLFTMFLSTYLVTIIQNVLVILAILTDFCLHTPMCFFLSNLSLVDILRSSTTVPKMLVNIHQDSEQSHPLSGLPHPDVRLPPSLVHTCLMVQLTFCAGSEFSHFFCDLMPLLKLSCSDTHTKELVILASGVVTVFKIPSARGKWKALPTCGSHLTVVSLCYGTIFAVYLQPASPSSSQDKASALMCGVVIPMLSPLSTQSDRPPVLGQNSYWMLIMFQDHCWVLGTQRASHPLAGNTDME</sequence>
<dbReference type="InterPro" id="IPR000276">
    <property type="entry name" value="GPCR_Rhodpsn"/>
</dbReference>
<dbReference type="PRINTS" id="PR00237">
    <property type="entry name" value="GPCRRHODOPSN"/>
</dbReference>
<reference evidence="10" key="2">
    <citation type="submission" date="2025-09" db="UniProtKB">
        <authorList>
            <consortium name="Ensembl"/>
        </authorList>
    </citation>
    <scope>IDENTIFICATION</scope>
</reference>
<evidence type="ECO:0000256" key="1">
    <source>
        <dbReference type="ARBA" id="ARBA00004141"/>
    </source>
</evidence>
<dbReference type="AlphaFoldDB" id="A0A2K6SQK6"/>
<evidence type="ECO:0000313" key="10">
    <source>
        <dbReference type="Ensembl" id="ENSSBOP00000009675.1"/>
    </source>
</evidence>
<feature type="transmembrane region" description="Helical" evidence="9">
    <location>
        <begin position="25"/>
        <end position="49"/>
    </location>
</feature>
<evidence type="ECO:0000313" key="11">
    <source>
        <dbReference type="Proteomes" id="UP000233220"/>
    </source>
</evidence>
<dbReference type="GeneTree" id="ENSGT00940000162852"/>
<organism evidence="10 11">
    <name type="scientific">Saimiri boliviensis boliviensis</name>
    <name type="common">Bolivian squirrel monkey</name>
    <dbReference type="NCBI Taxonomy" id="39432"/>
    <lineage>
        <taxon>Eukaryota</taxon>
        <taxon>Metazoa</taxon>
        <taxon>Chordata</taxon>
        <taxon>Craniata</taxon>
        <taxon>Vertebrata</taxon>
        <taxon>Euteleostomi</taxon>
        <taxon>Mammalia</taxon>
        <taxon>Eutheria</taxon>
        <taxon>Euarchontoglires</taxon>
        <taxon>Primates</taxon>
        <taxon>Haplorrhini</taxon>
        <taxon>Platyrrhini</taxon>
        <taxon>Cebidae</taxon>
        <taxon>Saimiriinae</taxon>
        <taxon>Saimiri</taxon>
    </lineage>
</organism>
<evidence type="ECO:0000256" key="6">
    <source>
        <dbReference type="ARBA" id="ARBA00023136"/>
    </source>
</evidence>
<evidence type="ECO:0000256" key="2">
    <source>
        <dbReference type="ARBA" id="ARBA00022606"/>
    </source>
</evidence>
<dbReference type="PANTHER" id="PTHR48001">
    <property type="entry name" value="OLFACTORY RECEPTOR"/>
    <property type="match status" value="1"/>
</dbReference>
<proteinExistence type="predicted"/>
<keyword evidence="5" id="KW-0297">G-protein coupled receptor</keyword>
<keyword evidence="6 9" id="KW-0472">Membrane</keyword>
<dbReference type="GO" id="GO:0004984">
    <property type="term" value="F:olfactory receptor activity"/>
    <property type="evidence" value="ECO:0007669"/>
    <property type="project" value="InterPro"/>
</dbReference>
<evidence type="ECO:0000256" key="4">
    <source>
        <dbReference type="ARBA" id="ARBA00022989"/>
    </source>
</evidence>
<evidence type="ECO:0008006" key="12">
    <source>
        <dbReference type="Google" id="ProtNLM"/>
    </source>
</evidence>
<evidence type="ECO:0000256" key="7">
    <source>
        <dbReference type="ARBA" id="ARBA00023170"/>
    </source>
</evidence>
<keyword evidence="7" id="KW-0675">Receptor</keyword>
<evidence type="ECO:0000256" key="9">
    <source>
        <dbReference type="SAM" id="Phobius"/>
    </source>
</evidence>
<dbReference type="Ensembl" id="ENSSBOT00000026442.1">
    <property type="protein sequence ID" value="ENSSBOP00000009675.1"/>
    <property type="gene ID" value="ENSSBOG00000021706.1"/>
</dbReference>
<dbReference type="GO" id="GO:0004930">
    <property type="term" value="F:G protein-coupled receptor activity"/>
    <property type="evidence" value="ECO:0007669"/>
    <property type="project" value="UniProtKB-KW"/>
</dbReference>
<comment type="subcellular location">
    <subcellularLocation>
        <location evidence="1">Membrane</location>
        <topology evidence="1">Multi-pass membrane protein</topology>
    </subcellularLocation>
</comment>